<evidence type="ECO:0000256" key="2">
    <source>
        <dbReference type="SAM" id="Phobius"/>
    </source>
</evidence>
<keyword evidence="4" id="KW-1185">Reference proteome</keyword>
<reference evidence="3" key="2">
    <citation type="submission" date="2023-06" db="EMBL/GenBank/DDBJ databases">
        <authorList>
            <consortium name="Lawrence Berkeley National Laboratory"/>
            <person name="Haridas S."/>
            <person name="Hensen N."/>
            <person name="Bonometti L."/>
            <person name="Westerberg I."/>
            <person name="Brannstrom I.O."/>
            <person name="Guillou S."/>
            <person name="Cros-Aarteil S."/>
            <person name="Calhoun S."/>
            <person name="Kuo A."/>
            <person name="Mondo S."/>
            <person name="Pangilinan J."/>
            <person name="Riley R."/>
            <person name="Labutti K."/>
            <person name="Andreopoulos B."/>
            <person name="Lipzen A."/>
            <person name="Chen C."/>
            <person name="Yanf M."/>
            <person name="Daum C."/>
            <person name="Ng V."/>
            <person name="Clum A."/>
            <person name="Steindorff A."/>
            <person name="Ohm R."/>
            <person name="Martin F."/>
            <person name="Silar P."/>
            <person name="Natvig D."/>
            <person name="Lalanne C."/>
            <person name="Gautier V."/>
            <person name="Ament-Velasquez S.L."/>
            <person name="Kruys A."/>
            <person name="Hutchinson M.I."/>
            <person name="Powell A.J."/>
            <person name="Barry K."/>
            <person name="Miller A.N."/>
            <person name="Grigoriev I.V."/>
            <person name="Debuchy R."/>
            <person name="Gladieux P."/>
            <person name="Thoren M.H."/>
            <person name="Johannesson H."/>
        </authorList>
    </citation>
    <scope>NUCLEOTIDE SEQUENCE</scope>
    <source>
        <strain evidence="3">CBS 955.72</strain>
    </source>
</reference>
<dbReference type="AlphaFoldDB" id="A0AAJ0HF31"/>
<gene>
    <name evidence="3" type="ORF">B0T25DRAFT_504928</name>
</gene>
<sequence>MKQYAALGRGASRDGPQWSPGDDYRRQKVDEDERTDGRLKLSDSIGTKRILILAMGTVSILAATILLSLLWAGAAIARDQGEPGQAWRVVVNQGWAPVTVTVCAAAIRMAASLQAGVAMSMVAAVLVESHHVELADGVFLSIVRAVSIQPANLFFTGGRRLWRTFGVAGFLLILTTGLIAVATTFTSSILLADFGNINMVGVPTLSLVGFTNDNIASAVEIWRSPPRQYERFAEYTESSRAGGEHVDDTGLTVRVPLPLEASEERERLRSYTGPATVFDHRVICLAPQLTLFSINKTADSDGGPFGYLSLGGNVSFENSVPQPLWIDPEPPQQIPFNCAFSTRTSRHPWNVTVCSIKQPSDGYFPLRITPWLNASNPNLFAKRPNFSSTFIENGTFPKQFAFPPGSITASKEGPWTTAKMQDMVAADGVSFSITACIATTAGLPFNITATSPSDGPEPTLDWSGVLVPDLEQNLTQPSPRPNFNYNTTLIRRQLNALPPSTPLSPTERGIMTLSLPLSAPLPCATDPSAIFAPAVGAIHDLGHPVHAALFLDALRHTGSPARALQAWITTMTRPRFYDALARFTSGREARSARSVVVFVPARWAGFVAVMAVLGAHVVVVGLVVGWYLRVTRFTRLGNSWMAVAQVVSEATLPVLWRVSGMGDREVKEVIREEGLGGRKYGVARLRKTGRRELVAFPGSQG</sequence>
<feature type="compositionally biased region" description="Basic and acidic residues" evidence="1">
    <location>
        <begin position="22"/>
        <end position="31"/>
    </location>
</feature>
<keyword evidence="2" id="KW-0812">Transmembrane</keyword>
<comment type="caution">
    <text evidence="3">The sequence shown here is derived from an EMBL/GenBank/DDBJ whole genome shotgun (WGS) entry which is preliminary data.</text>
</comment>
<keyword evidence="2" id="KW-0472">Membrane</keyword>
<keyword evidence="2" id="KW-1133">Transmembrane helix</keyword>
<feature type="transmembrane region" description="Helical" evidence="2">
    <location>
        <begin position="165"/>
        <end position="191"/>
    </location>
</feature>
<dbReference type="EMBL" id="JAUIQD010000005">
    <property type="protein sequence ID" value="KAK3349668.1"/>
    <property type="molecule type" value="Genomic_DNA"/>
</dbReference>
<feature type="transmembrane region" description="Helical" evidence="2">
    <location>
        <begin position="50"/>
        <end position="74"/>
    </location>
</feature>
<accession>A0AAJ0HF31</accession>
<dbReference type="Proteomes" id="UP001275084">
    <property type="component" value="Unassembled WGS sequence"/>
</dbReference>
<name>A0AAJ0HF31_9PEZI</name>
<evidence type="ECO:0000313" key="3">
    <source>
        <dbReference type="EMBL" id="KAK3349668.1"/>
    </source>
</evidence>
<proteinExistence type="predicted"/>
<feature type="transmembrane region" description="Helical" evidence="2">
    <location>
        <begin position="603"/>
        <end position="628"/>
    </location>
</feature>
<protein>
    <submittedName>
        <fullName evidence="3">Uncharacterized protein</fullName>
    </submittedName>
</protein>
<feature type="region of interest" description="Disordered" evidence="1">
    <location>
        <begin position="1"/>
        <end position="31"/>
    </location>
</feature>
<reference evidence="3" key="1">
    <citation type="journal article" date="2023" name="Mol. Phylogenet. Evol.">
        <title>Genome-scale phylogeny and comparative genomics of the fungal order Sordariales.</title>
        <authorList>
            <person name="Hensen N."/>
            <person name="Bonometti L."/>
            <person name="Westerberg I."/>
            <person name="Brannstrom I.O."/>
            <person name="Guillou S."/>
            <person name="Cros-Aarteil S."/>
            <person name="Calhoun S."/>
            <person name="Haridas S."/>
            <person name="Kuo A."/>
            <person name="Mondo S."/>
            <person name="Pangilinan J."/>
            <person name="Riley R."/>
            <person name="LaButti K."/>
            <person name="Andreopoulos B."/>
            <person name="Lipzen A."/>
            <person name="Chen C."/>
            <person name="Yan M."/>
            <person name="Daum C."/>
            <person name="Ng V."/>
            <person name="Clum A."/>
            <person name="Steindorff A."/>
            <person name="Ohm R.A."/>
            <person name="Martin F."/>
            <person name="Silar P."/>
            <person name="Natvig D.O."/>
            <person name="Lalanne C."/>
            <person name="Gautier V."/>
            <person name="Ament-Velasquez S.L."/>
            <person name="Kruys A."/>
            <person name="Hutchinson M.I."/>
            <person name="Powell A.J."/>
            <person name="Barry K."/>
            <person name="Miller A.N."/>
            <person name="Grigoriev I.V."/>
            <person name="Debuchy R."/>
            <person name="Gladieux P."/>
            <person name="Hiltunen Thoren M."/>
            <person name="Johannesson H."/>
        </authorList>
    </citation>
    <scope>NUCLEOTIDE SEQUENCE</scope>
    <source>
        <strain evidence="3">CBS 955.72</strain>
    </source>
</reference>
<evidence type="ECO:0000313" key="4">
    <source>
        <dbReference type="Proteomes" id="UP001275084"/>
    </source>
</evidence>
<feature type="transmembrane region" description="Helical" evidence="2">
    <location>
        <begin position="94"/>
        <end position="111"/>
    </location>
</feature>
<evidence type="ECO:0000256" key="1">
    <source>
        <dbReference type="SAM" id="MobiDB-lite"/>
    </source>
</evidence>
<organism evidence="3 4">
    <name type="scientific">Lasiosphaeria hispida</name>
    <dbReference type="NCBI Taxonomy" id="260671"/>
    <lineage>
        <taxon>Eukaryota</taxon>
        <taxon>Fungi</taxon>
        <taxon>Dikarya</taxon>
        <taxon>Ascomycota</taxon>
        <taxon>Pezizomycotina</taxon>
        <taxon>Sordariomycetes</taxon>
        <taxon>Sordariomycetidae</taxon>
        <taxon>Sordariales</taxon>
        <taxon>Lasiosphaeriaceae</taxon>
        <taxon>Lasiosphaeria</taxon>
    </lineage>
</organism>